<sequence length="317" mass="35736">MNRFYGTLPSNFSEYCELQTLNLHGNKLEGHFPKSLSLCTKLEFLNLGSNNIEDNFPDWLQTLQYLKVLVLQDNKLHGIIANLKIKHPFPSLIIFDISGNNFSGPLPKAYFKKFEAMKNVTQLEYMTNDVYVQDPLRPAFGVITRYYDSMIVATKGNKRTLVKIPNIFVIIDLSRNKFEGDIPNDFGELHALIGLNLSHNKLIGPIPKSMGNLTNLEWLDLSSNVLTDVIPAELSNLGFLEVLDLSNNHLVGEIPQGPQFNTFTNDSYEGNLGLCGFPLSKNCGPEQFHNSLTTTLGVKRNLDLDGNQWRLDMDVDL</sequence>
<dbReference type="SUPFAM" id="SSF52058">
    <property type="entry name" value="L domain-like"/>
    <property type="match status" value="1"/>
</dbReference>
<keyword evidence="4" id="KW-0433">Leucine-rich repeat</keyword>
<evidence type="ECO:0000256" key="9">
    <source>
        <dbReference type="ARBA" id="ARBA00023136"/>
    </source>
</evidence>
<dbReference type="Pfam" id="PF00560">
    <property type="entry name" value="LRR_1"/>
    <property type="match status" value="4"/>
</dbReference>
<name>A0A396HZZ2_MEDTR</name>
<dbReference type="Gramene" id="rna33649">
    <property type="protein sequence ID" value="RHN58043.1"/>
    <property type="gene ID" value="gene33649"/>
</dbReference>
<dbReference type="PANTHER" id="PTHR27004:SF444">
    <property type="entry name" value="TM RESISTANCE PROTEIN, PUTATIVE-RELATED"/>
    <property type="match status" value="1"/>
</dbReference>
<evidence type="ECO:0000256" key="10">
    <source>
        <dbReference type="ARBA" id="ARBA00023170"/>
    </source>
</evidence>
<keyword evidence="10" id="KW-0675">Receptor</keyword>
<protein>
    <submittedName>
        <fullName evidence="12">Putative leucine-rich repeat domain, L domain-containing protein</fullName>
    </submittedName>
</protein>
<reference evidence="13" key="1">
    <citation type="journal article" date="2018" name="Nat. Plants">
        <title>Whole-genome landscape of Medicago truncatula symbiotic genes.</title>
        <authorList>
            <person name="Pecrix Y."/>
            <person name="Staton S.E."/>
            <person name="Sallet E."/>
            <person name="Lelandais-Briere C."/>
            <person name="Moreau S."/>
            <person name="Carrere S."/>
            <person name="Blein T."/>
            <person name="Jardinaud M.F."/>
            <person name="Latrasse D."/>
            <person name="Zouine M."/>
            <person name="Zahm M."/>
            <person name="Kreplak J."/>
            <person name="Mayjonade B."/>
            <person name="Satge C."/>
            <person name="Perez M."/>
            <person name="Cauet S."/>
            <person name="Marande W."/>
            <person name="Chantry-Darmon C."/>
            <person name="Lopez-Roques C."/>
            <person name="Bouchez O."/>
            <person name="Berard A."/>
            <person name="Debelle F."/>
            <person name="Munos S."/>
            <person name="Bendahmane A."/>
            <person name="Berges H."/>
            <person name="Niebel A."/>
            <person name="Buitink J."/>
            <person name="Frugier F."/>
            <person name="Benhamed M."/>
            <person name="Crespi M."/>
            <person name="Gouzy J."/>
            <person name="Gamas P."/>
        </authorList>
    </citation>
    <scope>NUCLEOTIDE SEQUENCE [LARGE SCALE GENOMIC DNA]</scope>
    <source>
        <strain evidence="13">cv. Jemalong A17</strain>
    </source>
</reference>
<keyword evidence="8" id="KW-1133">Transmembrane helix</keyword>
<evidence type="ECO:0000256" key="11">
    <source>
        <dbReference type="ARBA" id="ARBA00023180"/>
    </source>
</evidence>
<dbReference type="GO" id="GO:0005886">
    <property type="term" value="C:plasma membrane"/>
    <property type="evidence" value="ECO:0007669"/>
    <property type="project" value="UniProtKB-SubCell"/>
</dbReference>
<evidence type="ECO:0000256" key="5">
    <source>
        <dbReference type="ARBA" id="ARBA00022692"/>
    </source>
</evidence>
<comment type="similarity">
    <text evidence="2">Belongs to the RLP family.</text>
</comment>
<dbReference type="InterPro" id="IPR032675">
    <property type="entry name" value="LRR_dom_sf"/>
</dbReference>
<evidence type="ECO:0000256" key="6">
    <source>
        <dbReference type="ARBA" id="ARBA00022729"/>
    </source>
</evidence>
<keyword evidence="5" id="KW-0812">Transmembrane</keyword>
<evidence type="ECO:0000313" key="13">
    <source>
        <dbReference type="Proteomes" id="UP000265566"/>
    </source>
</evidence>
<dbReference type="FunFam" id="3.80.10.10:FF:000111">
    <property type="entry name" value="LRR receptor-like serine/threonine-protein kinase ERECTA"/>
    <property type="match status" value="1"/>
</dbReference>
<dbReference type="Pfam" id="PF13855">
    <property type="entry name" value="LRR_8"/>
    <property type="match status" value="1"/>
</dbReference>
<dbReference type="PANTHER" id="PTHR27004">
    <property type="entry name" value="RECEPTOR-LIKE PROTEIN 12 ISOFORM X1"/>
    <property type="match status" value="1"/>
</dbReference>
<evidence type="ECO:0000256" key="7">
    <source>
        <dbReference type="ARBA" id="ARBA00022737"/>
    </source>
</evidence>
<keyword evidence="3" id="KW-1003">Cell membrane</keyword>
<evidence type="ECO:0000256" key="4">
    <source>
        <dbReference type="ARBA" id="ARBA00022614"/>
    </source>
</evidence>
<dbReference type="PRINTS" id="PR00019">
    <property type="entry name" value="LEURICHRPT"/>
</dbReference>
<keyword evidence="7" id="KW-0677">Repeat</keyword>
<evidence type="ECO:0000313" key="12">
    <source>
        <dbReference type="EMBL" id="RHN58043.1"/>
    </source>
</evidence>
<keyword evidence="6" id="KW-0732">Signal</keyword>
<comment type="subcellular location">
    <subcellularLocation>
        <location evidence="1">Cell membrane</location>
        <topology evidence="1">Single-pass type I membrane protein</topology>
    </subcellularLocation>
</comment>
<accession>A0A396HZZ2</accession>
<proteinExistence type="inferred from homology"/>
<keyword evidence="9" id="KW-0472">Membrane</keyword>
<evidence type="ECO:0000256" key="1">
    <source>
        <dbReference type="ARBA" id="ARBA00004251"/>
    </source>
</evidence>
<dbReference type="PROSITE" id="PS51450">
    <property type="entry name" value="LRR"/>
    <property type="match status" value="1"/>
</dbReference>
<dbReference type="EMBL" id="PSQE01000005">
    <property type="protein sequence ID" value="RHN58043.1"/>
    <property type="molecule type" value="Genomic_DNA"/>
</dbReference>
<dbReference type="Gene3D" id="3.80.10.10">
    <property type="entry name" value="Ribonuclease Inhibitor"/>
    <property type="match status" value="1"/>
</dbReference>
<dbReference type="FunFam" id="3.80.10.10:FF:000041">
    <property type="entry name" value="LRR receptor-like serine/threonine-protein kinase ERECTA"/>
    <property type="match status" value="1"/>
</dbReference>
<dbReference type="AlphaFoldDB" id="A0A396HZZ2"/>
<evidence type="ECO:0000256" key="8">
    <source>
        <dbReference type="ARBA" id="ARBA00022989"/>
    </source>
</evidence>
<comment type="caution">
    <text evidence="12">The sequence shown here is derived from an EMBL/GenBank/DDBJ whole genome shotgun (WGS) entry which is preliminary data.</text>
</comment>
<organism evidence="12 13">
    <name type="scientific">Medicago truncatula</name>
    <name type="common">Barrel medic</name>
    <name type="synonym">Medicago tribuloides</name>
    <dbReference type="NCBI Taxonomy" id="3880"/>
    <lineage>
        <taxon>Eukaryota</taxon>
        <taxon>Viridiplantae</taxon>
        <taxon>Streptophyta</taxon>
        <taxon>Embryophyta</taxon>
        <taxon>Tracheophyta</taxon>
        <taxon>Spermatophyta</taxon>
        <taxon>Magnoliopsida</taxon>
        <taxon>eudicotyledons</taxon>
        <taxon>Gunneridae</taxon>
        <taxon>Pentapetalae</taxon>
        <taxon>rosids</taxon>
        <taxon>fabids</taxon>
        <taxon>Fabales</taxon>
        <taxon>Fabaceae</taxon>
        <taxon>Papilionoideae</taxon>
        <taxon>50 kb inversion clade</taxon>
        <taxon>NPAAA clade</taxon>
        <taxon>Hologalegina</taxon>
        <taxon>IRL clade</taxon>
        <taxon>Trifolieae</taxon>
        <taxon>Medicago</taxon>
    </lineage>
</organism>
<evidence type="ECO:0000256" key="2">
    <source>
        <dbReference type="ARBA" id="ARBA00009592"/>
    </source>
</evidence>
<keyword evidence="11" id="KW-0325">Glycoprotein</keyword>
<evidence type="ECO:0000256" key="3">
    <source>
        <dbReference type="ARBA" id="ARBA00022475"/>
    </source>
</evidence>
<dbReference type="Proteomes" id="UP000265566">
    <property type="component" value="Chromosome 5"/>
</dbReference>
<gene>
    <name evidence="12" type="ORF">MtrunA17_Chr5g0446881</name>
</gene>
<dbReference type="InterPro" id="IPR001611">
    <property type="entry name" value="Leu-rich_rpt"/>
</dbReference>